<dbReference type="STRING" id="4232.A0A251U0K7"/>
<keyword evidence="4" id="KW-1185">Reference proteome</keyword>
<reference evidence="3" key="2">
    <citation type="submission" date="2017-02" db="EMBL/GenBank/DDBJ databases">
        <title>Sunflower complete genome.</title>
        <authorList>
            <person name="Langlade N."/>
            <person name="Munos S."/>
        </authorList>
    </citation>
    <scope>NUCLEOTIDE SEQUENCE [LARGE SCALE GENOMIC DNA]</scope>
    <source>
        <tissue evidence="3">Leaves</tissue>
    </source>
</reference>
<dbReference type="AlphaFoldDB" id="A0A251U0K7"/>
<dbReference type="OrthoDB" id="10264738at2759"/>
<sequence length="240" mass="26571">MDDITPPRILINDMTQVSDYCVGSLHQELEEAWGSEGSTNEWNKKWQSALSKAYDNVDKACVKDLSGGSTAVVVLISPCQIIAANCGDSRAILCRGFYTIPLTADHKPYRQDENERIVRSGGLVIPDTWGLLRVDGVLAMTRAIGDGSMKPYVSAVPEVTFTTRTDEDECLIMASDGLWDVMSTELVGTMATSMLRHEREFPSTNEKPTQRVAKYLFKEALARSSSDNFSVIIVDLKRQP</sequence>
<dbReference type="PROSITE" id="PS51746">
    <property type="entry name" value="PPM_2"/>
    <property type="match status" value="1"/>
</dbReference>
<proteinExistence type="predicted"/>
<dbReference type="Gramene" id="mRNA:HanXRQr2_Chr09g0416241">
    <property type="protein sequence ID" value="mRNA:HanXRQr2_Chr09g0416241"/>
    <property type="gene ID" value="HanXRQr2_Chr09g0416241"/>
</dbReference>
<dbReference type="GO" id="GO:1902531">
    <property type="term" value="P:regulation of intracellular signal transduction"/>
    <property type="evidence" value="ECO:0000318"/>
    <property type="project" value="GO_Central"/>
</dbReference>
<dbReference type="GO" id="GO:0004722">
    <property type="term" value="F:protein serine/threonine phosphatase activity"/>
    <property type="evidence" value="ECO:0000318"/>
    <property type="project" value="GO_Central"/>
</dbReference>
<accession>A0A251U0K7</accession>
<dbReference type="Proteomes" id="UP000215914">
    <property type="component" value="Chromosome 9"/>
</dbReference>
<dbReference type="InterPro" id="IPR015655">
    <property type="entry name" value="PP2C"/>
</dbReference>
<evidence type="ECO:0000313" key="3">
    <source>
        <dbReference type="EMBL" id="OTG16880.1"/>
    </source>
</evidence>
<dbReference type="Pfam" id="PF00481">
    <property type="entry name" value="PP2C"/>
    <property type="match status" value="1"/>
</dbReference>
<name>A0A251U0K7_HELAN</name>
<dbReference type="InterPro" id="IPR001932">
    <property type="entry name" value="PPM-type_phosphatase-like_dom"/>
</dbReference>
<feature type="domain" description="PPM-type phosphatase" evidence="1">
    <location>
        <begin position="1"/>
        <end position="236"/>
    </location>
</feature>
<evidence type="ECO:0000313" key="2">
    <source>
        <dbReference type="EMBL" id="KAF5793330.1"/>
    </source>
</evidence>
<dbReference type="PANTHER" id="PTHR47992">
    <property type="entry name" value="PROTEIN PHOSPHATASE"/>
    <property type="match status" value="1"/>
</dbReference>
<protein>
    <submittedName>
        <fullName evidence="3">Putative PPM-type phosphatase domain, Protein phosphatase 2C family</fullName>
    </submittedName>
</protein>
<reference evidence="2" key="3">
    <citation type="submission" date="2020-06" db="EMBL/GenBank/DDBJ databases">
        <title>Helianthus annuus Genome sequencing and assembly Release 2.</title>
        <authorList>
            <person name="Gouzy J."/>
            <person name="Langlade N."/>
            <person name="Munos S."/>
        </authorList>
    </citation>
    <scope>NUCLEOTIDE SEQUENCE</scope>
    <source>
        <tissue evidence="2">Leaves</tissue>
    </source>
</reference>
<gene>
    <name evidence="3" type="ORF">HannXRQ_Chr09g0276231</name>
    <name evidence="2" type="ORF">HanXRQr2_Chr09g0416241</name>
</gene>
<dbReference type="InParanoid" id="A0A251U0K7"/>
<keyword evidence="2" id="KW-0378">Hydrolase</keyword>
<dbReference type="SMART" id="SM00332">
    <property type="entry name" value="PP2Cc"/>
    <property type="match status" value="1"/>
</dbReference>
<dbReference type="EMBL" id="MNCJ02000324">
    <property type="protein sequence ID" value="KAF5793330.1"/>
    <property type="molecule type" value="Genomic_DNA"/>
</dbReference>
<dbReference type="EMBL" id="CM007898">
    <property type="protein sequence ID" value="OTG16880.1"/>
    <property type="molecule type" value="Genomic_DNA"/>
</dbReference>
<evidence type="ECO:0000313" key="4">
    <source>
        <dbReference type="Proteomes" id="UP000215914"/>
    </source>
</evidence>
<dbReference type="InterPro" id="IPR036457">
    <property type="entry name" value="PPM-type-like_dom_sf"/>
</dbReference>
<dbReference type="CDD" id="cd00143">
    <property type="entry name" value="PP2Cc"/>
    <property type="match status" value="1"/>
</dbReference>
<dbReference type="SUPFAM" id="SSF81606">
    <property type="entry name" value="PP2C-like"/>
    <property type="match status" value="1"/>
</dbReference>
<dbReference type="Gene3D" id="3.60.40.10">
    <property type="entry name" value="PPM-type phosphatase domain"/>
    <property type="match status" value="1"/>
</dbReference>
<evidence type="ECO:0000259" key="1">
    <source>
        <dbReference type="PROSITE" id="PS51746"/>
    </source>
</evidence>
<organism evidence="3 4">
    <name type="scientific">Helianthus annuus</name>
    <name type="common">Common sunflower</name>
    <dbReference type="NCBI Taxonomy" id="4232"/>
    <lineage>
        <taxon>Eukaryota</taxon>
        <taxon>Viridiplantae</taxon>
        <taxon>Streptophyta</taxon>
        <taxon>Embryophyta</taxon>
        <taxon>Tracheophyta</taxon>
        <taxon>Spermatophyta</taxon>
        <taxon>Magnoliopsida</taxon>
        <taxon>eudicotyledons</taxon>
        <taxon>Gunneridae</taxon>
        <taxon>Pentapetalae</taxon>
        <taxon>asterids</taxon>
        <taxon>campanulids</taxon>
        <taxon>Asterales</taxon>
        <taxon>Asteraceae</taxon>
        <taxon>Asteroideae</taxon>
        <taxon>Heliantheae alliance</taxon>
        <taxon>Heliantheae</taxon>
        <taxon>Helianthus</taxon>
    </lineage>
</organism>
<reference evidence="2 4" key="1">
    <citation type="journal article" date="2017" name="Nature">
        <title>The sunflower genome provides insights into oil metabolism, flowering and Asterid evolution.</title>
        <authorList>
            <person name="Badouin H."/>
            <person name="Gouzy J."/>
            <person name="Grassa C.J."/>
            <person name="Murat F."/>
            <person name="Staton S.E."/>
            <person name="Cottret L."/>
            <person name="Lelandais-Briere C."/>
            <person name="Owens G.L."/>
            <person name="Carrere S."/>
            <person name="Mayjonade B."/>
            <person name="Legrand L."/>
            <person name="Gill N."/>
            <person name="Kane N.C."/>
            <person name="Bowers J.E."/>
            <person name="Hubner S."/>
            <person name="Bellec A."/>
            <person name="Berard A."/>
            <person name="Berges H."/>
            <person name="Blanchet N."/>
            <person name="Boniface M.C."/>
            <person name="Brunel D."/>
            <person name="Catrice O."/>
            <person name="Chaidir N."/>
            <person name="Claudel C."/>
            <person name="Donnadieu C."/>
            <person name="Faraut T."/>
            <person name="Fievet G."/>
            <person name="Helmstetter N."/>
            <person name="King M."/>
            <person name="Knapp S.J."/>
            <person name="Lai Z."/>
            <person name="Le Paslier M.C."/>
            <person name="Lippi Y."/>
            <person name="Lorenzon L."/>
            <person name="Mandel J.R."/>
            <person name="Marage G."/>
            <person name="Marchand G."/>
            <person name="Marquand E."/>
            <person name="Bret-Mestries E."/>
            <person name="Morien E."/>
            <person name="Nambeesan S."/>
            <person name="Nguyen T."/>
            <person name="Pegot-Espagnet P."/>
            <person name="Pouilly N."/>
            <person name="Raftis F."/>
            <person name="Sallet E."/>
            <person name="Schiex T."/>
            <person name="Thomas J."/>
            <person name="Vandecasteele C."/>
            <person name="Vares D."/>
            <person name="Vear F."/>
            <person name="Vautrin S."/>
            <person name="Crespi M."/>
            <person name="Mangin B."/>
            <person name="Burke J.M."/>
            <person name="Salse J."/>
            <person name="Munos S."/>
            <person name="Vincourt P."/>
            <person name="Rieseberg L.H."/>
            <person name="Langlade N.B."/>
        </authorList>
    </citation>
    <scope>NUCLEOTIDE SEQUENCE [LARGE SCALE GENOMIC DNA]</scope>
    <source>
        <strain evidence="4">cv. SF193</strain>
        <tissue evidence="2">Leaves</tissue>
    </source>
</reference>